<dbReference type="InterPro" id="IPR027921">
    <property type="entry name" value="NOPCHAP1"/>
</dbReference>
<reference evidence="2 3" key="1">
    <citation type="submission" date="2024-01" db="EMBL/GenBank/DDBJ databases">
        <title>Comparative genomics of Cryptococcus and Kwoniella reveals pathogenesis evolution and contrasting modes of karyotype evolution via chromosome fusion or intercentromeric recombination.</title>
        <authorList>
            <person name="Coelho M.A."/>
            <person name="David-Palma M."/>
            <person name="Shea T."/>
            <person name="Bowers K."/>
            <person name="McGinley-Smith S."/>
            <person name="Mohammad A.W."/>
            <person name="Gnirke A."/>
            <person name="Yurkov A.M."/>
            <person name="Nowrousian M."/>
            <person name="Sun S."/>
            <person name="Cuomo C.A."/>
            <person name="Heitman J."/>
        </authorList>
    </citation>
    <scope>NUCLEOTIDE SEQUENCE [LARGE SCALE GENOMIC DNA]</scope>
    <source>
        <strain evidence="2 3">CBS 6074</strain>
    </source>
</reference>
<dbReference type="PANTHER" id="PTHR28674:SF1">
    <property type="entry name" value="NOP PROTEIN CHAPERONE 1"/>
    <property type="match status" value="1"/>
</dbReference>
<dbReference type="RefSeq" id="XP_066075956.1">
    <property type="nucleotide sequence ID" value="XM_066219859.1"/>
</dbReference>
<dbReference type="AlphaFoldDB" id="A0AAX4JWA6"/>
<dbReference type="GeneID" id="91094781"/>
<dbReference type="PANTHER" id="PTHR28674">
    <property type="entry name" value="SIMILAR TO DNA SEGMENT, CHR 10, WAYNE STATE UNIVERSITY 102,-EXPRESSED"/>
    <property type="match status" value="1"/>
</dbReference>
<gene>
    <name evidence="2" type="ORF">L201_004111</name>
</gene>
<dbReference type="GO" id="GO:0062064">
    <property type="term" value="F:box C/D methylation guide snoRNP complex binding"/>
    <property type="evidence" value="ECO:0007669"/>
    <property type="project" value="TreeGrafter"/>
</dbReference>
<sequence length="177" mass="18753">MSPPASREKLDVESPQAREARLGGLLSSISTPNAAVQSTPAVSSFSNPIPSKPTALPESDALARVRAFLPQFRASNEELLARAAENPDSVDMEKINGGQAIAMDLGLGIFDAPQNPKSDLGPTVDSRPPADLAQDDEDDEDEEESDDTEDSSSDSSSDGDSASEEEKRSQLPLKKNT</sequence>
<evidence type="ECO:0000256" key="1">
    <source>
        <dbReference type="SAM" id="MobiDB-lite"/>
    </source>
</evidence>
<evidence type="ECO:0000313" key="2">
    <source>
        <dbReference type="EMBL" id="WWC89193.1"/>
    </source>
</evidence>
<dbReference type="EMBL" id="CP144102">
    <property type="protein sequence ID" value="WWC89193.1"/>
    <property type="molecule type" value="Genomic_DNA"/>
</dbReference>
<organism evidence="2 3">
    <name type="scientific">Kwoniella dendrophila CBS 6074</name>
    <dbReference type="NCBI Taxonomy" id="1295534"/>
    <lineage>
        <taxon>Eukaryota</taxon>
        <taxon>Fungi</taxon>
        <taxon>Dikarya</taxon>
        <taxon>Basidiomycota</taxon>
        <taxon>Agaricomycotina</taxon>
        <taxon>Tremellomycetes</taxon>
        <taxon>Tremellales</taxon>
        <taxon>Cryptococcaceae</taxon>
        <taxon>Kwoniella</taxon>
    </lineage>
</organism>
<dbReference type="Pfam" id="PF15370">
    <property type="entry name" value="NOPCHAP1"/>
    <property type="match status" value="1"/>
</dbReference>
<evidence type="ECO:0000313" key="3">
    <source>
        <dbReference type="Proteomes" id="UP001355207"/>
    </source>
</evidence>
<feature type="compositionally biased region" description="Acidic residues" evidence="1">
    <location>
        <begin position="133"/>
        <end position="152"/>
    </location>
</feature>
<dbReference type="GO" id="GO:0000492">
    <property type="term" value="P:box C/D snoRNP assembly"/>
    <property type="evidence" value="ECO:0007669"/>
    <property type="project" value="InterPro"/>
</dbReference>
<protein>
    <submittedName>
        <fullName evidence="2">Uncharacterized protein</fullName>
    </submittedName>
</protein>
<name>A0AAX4JWA6_9TREE</name>
<dbReference type="Proteomes" id="UP001355207">
    <property type="component" value="Chromosome 5"/>
</dbReference>
<accession>A0AAX4JWA6</accession>
<proteinExistence type="predicted"/>
<keyword evidence="3" id="KW-1185">Reference proteome</keyword>
<feature type="region of interest" description="Disordered" evidence="1">
    <location>
        <begin position="109"/>
        <end position="177"/>
    </location>
</feature>